<feature type="region of interest" description="Disordered" evidence="1">
    <location>
        <begin position="22"/>
        <end position="46"/>
    </location>
</feature>
<gene>
    <name evidence="2" type="ORF">pdam_00014719</name>
</gene>
<accession>A0A3M6U3M8</accession>
<name>A0A3M6U3M8_POCDA</name>
<reference evidence="2 3" key="1">
    <citation type="journal article" date="2018" name="Sci. Rep.">
        <title>Comparative analysis of the Pocillopora damicornis genome highlights role of immune system in coral evolution.</title>
        <authorList>
            <person name="Cunning R."/>
            <person name="Bay R.A."/>
            <person name="Gillette P."/>
            <person name="Baker A.C."/>
            <person name="Traylor-Knowles N."/>
        </authorList>
    </citation>
    <scope>NUCLEOTIDE SEQUENCE [LARGE SCALE GENOMIC DNA]</scope>
    <source>
        <strain evidence="2">RSMAS</strain>
        <tissue evidence="2">Whole animal</tissue>
    </source>
</reference>
<evidence type="ECO:0000313" key="3">
    <source>
        <dbReference type="Proteomes" id="UP000275408"/>
    </source>
</evidence>
<protein>
    <submittedName>
        <fullName evidence="2">Uncharacterized protein</fullName>
    </submittedName>
</protein>
<evidence type="ECO:0000313" key="2">
    <source>
        <dbReference type="EMBL" id="RMX48270.1"/>
    </source>
</evidence>
<dbReference type="Proteomes" id="UP000275408">
    <property type="component" value="Unassembled WGS sequence"/>
</dbReference>
<dbReference type="AlphaFoldDB" id="A0A3M6U3M8"/>
<sequence length="102" mass="11837">MFKVDEYLTSQQIASFFWRETAKKKSTQDVETETQKDQQAVERETSLQDLQNDVTDSISICHLIMHGDYNLCNYASNKKLDKLSILLLQDICTSLQLDIFNI</sequence>
<comment type="caution">
    <text evidence="2">The sequence shown here is derived from an EMBL/GenBank/DDBJ whole genome shotgun (WGS) entry which is preliminary data.</text>
</comment>
<evidence type="ECO:0000256" key="1">
    <source>
        <dbReference type="SAM" id="MobiDB-lite"/>
    </source>
</evidence>
<proteinExistence type="predicted"/>
<dbReference type="EMBL" id="RCHS01002300">
    <property type="protein sequence ID" value="RMX48270.1"/>
    <property type="molecule type" value="Genomic_DNA"/>
</dbReference>
<organism evidence="2 3">
    <name type="scientific">Pocillopora damicornis</name>
    <name type="common">Cauliflower coral</name>
    <name type="synonym">Millepora damicornis</name>
    <dbReference type="NCBI Taxonomy" id="46731"/>
    <lineage>
        <taxon>Eukaryota</taxon>
        <taxon>Metazoa</taxon>
        <taxon>Cnidaria</taxon>
        <taxon>Anthozoa</taxon>
        <taxon>Hexacorallia</taxon>
        <taxon>Scleractinia</taxon>
        <taxon>Astrocoeniina</taxon>
        <taxon>Pocilloporidae</taxon>
        <taxon>Pocillopora</taxon>
    </lineage>
</organism>
<keyword evidence="3" id="KW-1185">Reference proteome</keyword>